<evidence type="ECO:0000256" key="1">
    <source>
        <dbReference type="ARBA" id="ARBA00004651"/>
    </source>
</evidence>
<accession>A0A8S0XI75</accession>
<gene>
    <name evidence="8" type="ORF">METHB2_660014</name>
</gene>
<keyword evidence="2 6" id="KW-1003">Cell membrane</keyword>
<proteinExistence type="inferred from homology"/>
<keyword evidence="9" id="KW-1185">Reference proteome</keyword>
<dbReference type="Pfam" id="PF09335">
    <property type="entry name" value="VTT_dom"/>
    <property type="match status" value="1"/>
</dbReference>
<dbReference type="EMBL" id="CADCXN010000098">
    <property type="protein sequence ID" value="CAA9892343.1"/>
    <property type="molecule type" value="Genomic_DNA"/>
</dbReference>
<dbReference type="Proteomes" id="UP000494216">
    <property type="component" value="Unassembled WGS sequence"/>
</dbReference>
<reference evidence="8 9" key="1">
    <citation type="submission" date="2020-02" db="EMBL/GenBank/DDBJ databases">
        <authorList>
            <person name="Hogendoorn C."/>
        </authorList>
    </citation>
    <scope>NUCLEOTIDE SEQUENCE [LARGE SCALE GENOMIC DNA]</scope>
    <source>
        <strain evidence="8">METHB21</strain>
    </source>
</reference>
<feature type="transmembrane region" description="Helical" evidence="6">
    <location>
        <begin position="132"/>
        <end position="150"/>
    </location>
</feature>
<evidence type="ECO:0000259" key="7">
    <source>
        <dbReference type="Pfam" id="PF09335"/>
    </source>
</evidence>
<feature type="transmembrane region" description="Helical" evidence="6">
    <location>
        <begin position="83"/>
        <end position="104"/>
    </location>
</feature>
<evidence type="ECO:0000256" key="2">
    <source>
        <dbReference type="ARBA" id="ARBA00022475"/>
    </source>
</evidence>
<feature type="transmembrane region" description="Helical" evidence="6">
    <location>
        <begin position="12"/>
        <end position="29"/>
    </location>
</feature>
<keyword evidence="3 6" id="KW-0812">Transmembrane</keyword>
<feature type="transmembrane region" description="Helical" evidence="6">
    <location>
        <begin position="49"/>
        <end position="76"/>
    </location>
</feature>
<evidence type="ECO:0000256" key="3">
    <source>
        <dbReference type="ARBA" id="ARBA00022692"/>
    </source>
</evidence>
<dbReference type="PANTHER" id="PTHR12677">
    <property type="entry name" value="GOLGI APPARATUS MEMBRANE PROTEIN TVP38-RELATED"/>
    <property type="match status" value="1"/>
</dbReference>
<name>A0A8S0XI75_9GAMM</name>
<evidence type="ECO:0000256" key="6">
    <source>
        <dbReference type="RuleBase" id="RU366058"/>
    </source>
</evidence>
<evidence type="ECO:0000256" key="4">
    <source>
        <dbReference type="ARBA" id="ARBA00022989"/>
    </source>
</evidence>
<evidence type="ECO:0000313" key="8">
    <source>
        <dbReference type="EMBL" id="CAA9892343.1"/>
    </source>
</evidence>
<comment type="subcellular location">
    <subcellularLocation>
        <location evidence="1 6">Cell membrane</location>
        <topology evidence="1 6">Multi-pass membrane protein</topology>
    </subcellularLocation>
</comment>
<feature type="domain" description="VTT" evidence="7">
    <location>
        <begin position="66"/>
        <end position="178"/>
    </location>
</feature>
<protein>
    <recommendedName>
        <fullName evidence="6">TVP38/TMEM64 family membrane protein</fullName>
    </recommendedName>
</protein>
<dbReference type="AlphaFoldDB" id="A0A8S0XI75"/>
<comment type="caution">
    <text evidence="8">The sequence shown here is derived from an EMBL/GenBank/DDBJ whole genome shotgun (WGS) entry which is preliminary data.</text>
</comment>
<feature type="transmembrane region" description="Helical" evidence="6">
    <location>
        <begin position="197"/>
        <end position="217"/>
    </location>
</feature>
<feature type="transmembrane region" description="Helical" evidence="6">
    <location>
        <begin position="157"/>
        <end position="177"/>
    </location>
</feature>
<keyword evidence="4 6" id="KW-1133">Transmembrane helix</keyword>
<comment type="similarity">
    <text evidence="6">Belongs to the TVP38/TMEM64 family.</text>
</comment>
<dbReference type="PANTHER" id="PTHR12677:SF59">
    <property type="entry name" value="GOLGI APPARATUS MEMBRANE PROTEIN TVP38-RELATED"/>
    <property type="match status" value="1"/>
</dbReference>
<dbReference type="InterPro" id="IPR032816">
    <property type="entry name" value="VTT_dom"/>
</dbReference>
<evidence type="ECO:0000313" key="9">
    <source>
        <dbReference type="Proteomes" id="UP000494216"/>
    </source>
</evidence>
<dbReference type="InterPro" id="IPR015414">
    <property type="entry name" value="TMEM64"/>
</dbReference>
<organism evidence="8 9">
    <name type="scientific">Candidatus Methylobacter favarea</name>
    <dbReference type="NCBI Taxonomy" id="2707345"/>
    <lineage>
        <taxon>Bacteria</taxon>
        <taxon>Pseudomonadati</taxon>
        <taxon>Pseudomonadota</taxon>
        <taxon>Gammaproteobacteria</taxon>
        <taxon>Methylococcales</taxon>
        <taxon>Methylococcaceae</taxon>
        <taxon>Methylobacter</taxon>
    </lineage>
</organism>
<dbReference type="GO" id="GO:0005886">
    <property type="term" value="C:plasma membrane"/>
    <property type="evidence" value="ECO:0007669"/>
    <property type="project" value="UniProtKB-SubCell"/>
</dbReference>
<keyword evidence="5 6" id="KW-0472">Membrane</keyword>
<evidence type="ECO:0000256" key="5">
    <source>
        <dbReference type="ARBA" id="ARBA00023136"/>
    </source>
</evidence>
<sequence length="237" mass="26004">MQQQKSELIKKSLIAMVFVGVVLFFGHILEVHLPDLEAWIEKLGAYAPAGFIAVFVLLVPVFVSVDALCFAAGLLFPLGAGMLYIILATYMAAALIFFLGRYLFREKVLAFIAKHEQLATLDAVFNRQPFKLMFLLRLTPLPLAMLSYALSVTQVRFWPYLAATSGILIYNLSLVYLGFTTKHMAALLSGPTKPSGISYPLLAAGLVISVLVLFYAAKMAASSINRIKSENPGQSIH</sequence>
<dbReference type="RefSeq" id="WP_174627129.1">
    <property type="nucleotide sequence ID" value="NZ_CADCXN010000098.1"/>
</dbReference>